<dbReference type="Proteomes" id="UP000197068">
    <property type="component" value="Unassembled WGS sequence"/>
</dbReference>
<keyword evidence="2" id="KW-1185">Reference proteome</keyword>
<dbReference type="InterPro" id="IPR010982">
    <property type="entry name" value="Lambda_DNA-bd_dom_sf"/>
</dbReference>
<evidence type="ECO:0000313" key="1">
    <source>
        <dbReference type="EMBL" id="GAW95119.1"/>
    </source>
</evidence>
<name>A0ABQ0MRX5_9GAMM</name>
<dbReference type="InterPro" id="IPR001387">
    <property type="entry name" value="Cro/C1-type_HTH"/>
</dbReference>
<proteinExistence type="predicted"/>
<dbReference type="EMBL" id="BDQM01000003">
    <property type="protein sequence ID" value="GAW95119.1"/>
    <property type="molecule type" value="Genomic_DNA"/>
</dbReference>
<gene>
    <name evidence="1" type="ORF">MTCD1_00718</name>
</gene>
<dbReference type="SUPFAM" id="SSF47413">
    <property type="entry name" value="lambda repressor-like DNA-binding domains"/>
    <property type="match status" value="1"/>
</dbReference>
<dbReference type="RefSeq" id="WP_197410232.1">
    <property type="nucleotide sequence ID" value="NZ_BDQM01000003.1"/>
</dbReference>
<evidence type="ECO:0000313" key="2">
    <source>
        <dbReference type="Proteomes" id="UP000197068"/>
    </source>
</evidence>
<comment type="caution">
    <text evidence="1">The sequence shown here is derived from an EMBL/GenBank/DDBJ whole genome shotgun (WGS) entry which is preliminary data.</text>
</comment>
<reference evidence="1 2" key="1">
    <citation type="submission" date="2017-06" db="EMBL/GenBank/DDBJ databases">
        <title>Whole Genome Sequences of Colwellia marinimaniae MTCD1.</title>
        <authorList>
            <person name="Kusumoto H."/>
            <person name="Inoue M."/>
            <person name="Tanikawa K."/>
            <person name="Maeji H."/>
            <person name="Cameron J.H."/>
            <person name="Bartlett D.H."/>
        </authorList>
    </citation>
    <scope>NUCLEOTIDE SEQUENCE [LARGE SCALE GENOMIC DNA]</scope>
    <source>
        <strain evidence="1 2">MTCD1</strain>
    </source>
</reference>
<dbReference type="Gene3D" id="1.10.260.40">
    <property type="entry name" value="lambda repressor-like DNA-binding domains"/>
    <property type="match status" value="1"/>
</dbReference>
<dbReference type="CDD" id="cd00093">
    <property type="entry name" value="HTH_XRE"/>
    <property type="match status" value="1"/>
</dbReference>
<accession>A0ABQ0MRX5</accession>
<sequence length="111" mass="12278">MEIQIQSVKQLGSVSKLIRKSQGFDQATLGAFSSNGINFVSQFENGKTTVEIGRVLEVLDTLGIKLSIDIPIPHDNNLKRRLYKSLHDAGVNVEKATSKDGKNTFVMRAFQ</sequence>
<protein>
    <submittedName>
        <fullName evidence="1">HTH-type transcriptional regulator y4mF</fullName>
    </submittedName>
</protein>
<organism evidence="1 2">
    <name type="scientific">Colwellia marinimaniae</name>
    <dbReference type="NCBI Taxonomy" id="1513592"/>
    <lineage>
        <taxon>Bacteria</taxon>
        <taxon>Pseudomonadati</taxon>
        <taxon>Pseudomonadota</taxon>
        <taxon>Gammaproteobacteria</taxon>
        <taxon>Alteromonadales</taxon>
        <taxon>Colwelliaceae</taxon>
        <taxon>Colwellia</taxon>
    </lineage>
</organism>